<dbReference type="Pfam" id="PF02355">
    <property type="entry name" value="SecD_SecF_C"/>
    <property type="match status" value="2"/>
</dbReference>
<dbReference type="InterPro" id="IPR055344">
    <property type="entry name" value="SecD_SecF_C_bact"/>
</dbReference>
<dbReference type="Gene3D" id="3.30.70.3400">
    <property type="match status" value="1"/>
</dbReference>
<dbReference type="Proteomes" id="UP001138997">
    <property type="component" value="Unassembled WGS sequence"/>
</dbReference>
<dbReference type="NCBIfam" id="TIGR00966">
    <property type="entry name" value="transloc_SecF"/>
    <property type="match status" value="1"/>
</dbReference>
<dbReference type="EMBL" id="JAJOMB010000005">
    <property type="protein sequence ID" value="MCD5311603.1"/>
    <property type="molecule type" value="Genomic_DNA"/>
</dbReference>
<dbReference type="Pfam" id="PF22599">
    <property type="entry name" value="SecDF_P1_head"/>
    <property type="match status" value="1"/>
</dbReference>
<dbReference type="HAMAP" id="MF_01463_B">
    <property type="entry name" value="SecD_B"/>
    <property type="match status" value="1"/>
</dbReference>
<dbReference type="GO" id="GO:0005886">
    <property type="term" value="C:plasma membrane"/>
    <property type="evidence" value="ECO:0007669"/>
    <property type="project" value="UniProtKB-SubCell"/>
</dbReference>
<dbReference type="InterPro" id="IPR022646">
    <property type="entry name" value="SecD/SecF_CS"/>
</dbReference>
<feature type="domain" description="Protein translocase subunit SecDF P1" evidence="13">
    <location>
        <begin position="58"/>
        <end position="114"/>
    </location>
</feature>
<comment type="subunit">
    <text evidence="9">Forms a complex with SecF. Part of the essential Sec protein translocation apparatus which comprises SecA, SecYEG and auxiliary proteins SecDF. Other proteins may also be involved.</text>
</comment>
<feature type="domain" description="Protein export membrane protein SecD/SecF C-terminal" evidence="12">
    <location>
        <begin position="570"/>
        <end position="754"/>
    </location>
</feature>
<evidence type="ECO:0000259" key="14">
    <source>
        <dbReference type="Pfam" id="PF22599"/>
    </source>
</evidence>
<dbReference type="PRINTS" id="PR01755">
    <property type="entry name" value="SECFTRNLCASE"/>
</dbReference>
<feature type="transmembrane region" description="Helical" evidence="9">
    <location>
        <begin position="625"/>
        <end position="646"/>
    </location>
</feature>
<dbReference type="InterPro" id="IPR022813">
    <property type="entry name" value="SecD/SecF_arch_bac"/>
</dbReference>
<feature type="transmembrane region" description="Helical" evidence="9">
    <location>
        <begin position="417"/>
        <end position="441"/>
    </location>
</feature>
<keyword evidence="4 9" id="KW-0812">Transmembrane</keyword>
<dbReference type="NCBIfam" id="TIGR00916">
    <property type="entry name" value="2A0604s01"/>
    <property type="match status" value="1"/>
</dbReference>
<evidence type="ECO:0000256" key="7">
    <source>
        <dbReference type="ARBA" id="ARBA00023010"/>
    </source>
</evidence>
<keyword evidence="6 9" id="KW-1133">Transmembrane helix</keyword>
<feature type="domain" description="SecDF P1 head subdomain" evidence="14">
    <location>
        <begin position="146"/>
        <end position="263"/>
    </location>
</feature>
<comment type="caution">
    <text evidence="15">The sequence shown here is derived from an EMBL/GenBank/DDBJ whole genome shotgun (WGS) entry which is preliminary data.</text>
</comment>
<dbReference type="Pfam" id="PF07549">
    <property type="entry name" value="Sec_GG"/>
    <property type="match status" value="2"/>
</dbReference>
<evidence type="ECO:0000256" key="5">
    <source>
        <dbReference type="ARBA" id="ARBA00022927"/>
    </source>
</evidence>
<evidence type="ECO:0000256" key="10">
    <source>
        <dbReference type="HAMAP-Rule" id="MF_01464"/>
    </source>
</evidence>
<dbReference type="PANTHER" id="PTHR30081:SF1">
    <property type="entry name" value="PROTEIN TRANSLOCASE SUBUNIT SECD"/>
    <property type="match status" value="1"/>
</dbReference>
<keyword evidence="16" id="KW-1185">Reference proteome</keyword>
<feature type="region of interest" description="Disordered" evidence="11">
    <location>
        <begin position="762"/>
        <end position="809"/>
    </location>
</feature>
<dbReference type="GO" id="GO:0065002">
    <property type="term" value="P:intracellular protein transmembrane transport"/>
    <property type="evidence" value="ECO:0007669"/>
    <property type="project" value="UniProtKB-UniRule"/>
</dbReference>
<name>A0A9X1NCI5_9ACTN</name>
<dbReference type="HAMAP" id="MF_01464_B">
    <property type="entry name" value="SecF_B"/>
    <property type="match status" value="1"/>
</dbReference>
<evidence type="ECO:0000256" key="6">
    <source>
        <dbReference type="ARBA" id="ARBA00022989"/>
    </source>
</evidence>
<evidence type="ECO:0000259" key="12">
    <source>
        <dbReference type="Pfam" id="PF02355"/>
    </source>
</evidence>
<feature type="transmembrane region" description="Helical" evidence="9">
    <location>
        <begin position="338"/>
        <end position="357"/>
    </location>
</feature>
<proteinExistence type="inferred from homology"/>
<comment type="subunit">
    <text evidence="10">Forms a complex with SecD. Part of the essential Sec protein translocation apparatus which comprises SecA, SecYEG and auxiliary proteins SecDF. Other proteins may also be involved.</text>
</comment>
<dbReference type="GO" id="GO:0006605">
    <property type="term" value="P:protein targeting"/>
    <property type="evidence" value="ECO:0007669"/>
    <property type="project" value="UniProtKB-UniRule"/>
</dbReference>
<gene>
    <name evidence="9 15" type="primary">secD</name>
    <name evidence="10" type="synonym">secF</name>
    <name evidence="15" type="ORF">LR394_11875</name>
</gene>
<feature type="transmembrane region" description="Helical" evidence="9">
    <location>
        <begin position="389"/>
        <end position="411"/>
    </location>
</feature>
<dbReference type="GO" id="GO:0043952">
    <property type="term" value="P:protein transport by the Sec complex"/>
    <property type="evidence" value="ECO:0007669"/>
    <property type="project" value="UniProtKB-UniRule"/>
</dbReference>
<dbReference type="GO" id="GO:0015450">
    <property type="term" value="F:protein-transporting ATPase activity"/>
    <property type="evidence" value="ECO:0007669"/>
    <property type="project" value="InterPro"/>
</dbReference>
<keyword evidence="5 9" id="KW-0653">Protein transport</keyword>
<evidence type="ECO:0000256" key="3">
    <source>
        <dbReference type="ARBA" id="ARBA00022475"/>
    </source>
</evidence>
<dbReference type="NCBIfam" id="TIGR01129">
    <property type="entry name" value="secD"/>
    <property type="match status" value="1"/>
</dbReference>
<feature type="transmembrane region" description="Helical" evidence="9">
    <location>
        <begin position="704"/>
        <end position="722"/>
    </location>
</feature>
<feature type="region of interest" description="Disordered" evidence="11">
    <location>
        <begin position="113"/>
        <end position="138"/>
    </location>
</feature>
<evidence type="ECO:0000256" key="11">
    <source>
        <dbReference type="SAM" id="MobiDB-lite"/>
    </source>
</evidence>
<keyword evidence="2 9" id="KW-0813">Transport</keyword>
<dbReference type="InterPro" id="IPR005665">
    <property type="entry name" value="SecF_bac"/>
</dbReference>
<evidence type="ECO:0000256" key="9">
    <source>
        <dbReference type="HAMAP-Rule" id="MF_01463"/>
    </source>
</evidence>
<dbReference type="PANTHER" id="PTHR30081">
    <property type="entry name" value="PROTEIN-EXPORT MEMBRANE PROTEIN SEC"/>
    <property type="match status" value="1"/>
</dbReference>
<feature type="transmembrane region" description="Helical" evidence="9">
    <location>
        <begin position="652"/>
        <end position="673"/>
    </location>
</feature>
<sequence length="809" mass="85427">MKAVPVVRALAAVAVVALSLYIALTMSPRLGLDLRGGTQIVLETKSTETVEANAESTDRALGVLRNRIDALGVTEPSVTRSGDNRIIIELPGVQDPREAAEVVGRTAQLTFHPVVNADPPPAAEAEGEEAPEEKLEEGQQRLVDEDGMPLVIGPQVMTGEGVSDAAGVTDPTRGGGWFVTIDFKSAGGETWRQLTADAACAQPGDPARRIAIVLDDEVISSPQVDPSIGCGVGMSGNSTEITGQFSSEEAQDLAILIKGGALPLPVEVIEQRTVGPTLGADAIDASIQAAIIGMILTGLFITVVYRVVGFLATIALGCYALIAYAFMVFLGATLTLPGLAGFVLAIGMAIDANVLVFERAREEFGKVPAANRKRKGALPNALQIGFDKAWTAIIDTNVTTLLAAALLFFLATGPVRGFGVTLSIGVIASMISALIVARVFAEWAVRRNLVRKRPAISGLAGNGRLRQWLATSGPDLMKRGNLWLGVSAAIVVFAFAGIAIRGLNLGVEFTGGRLLTFSTSQAVTADQAREAVSEAGFPRAVVQTSSPTGGAAESISVRTEELTNEQALDIENALAGVGGEVTKETDELIGPSLGDELRTKALIALGAAILAQMLYLAVRFRWTFGISAAVTMFHDVLAVIGIFVWLGKPIDGVFLAAALTVIGLSVNDTVVVFDRVREMRRENPHEKFGKVVNSAILQTFPRTINTGLGAVFILAALTLLGGDSLTDFALALLIGLVVAFLSSVFTASPLAILLERFWPDEPDLEDDEDEPHRPTNGQRPERRPLKRGAVDPYAHIPSGRETEDSNASR</sequence>
<evidence type="ECO:0000256" key="1">
    <source>
        <dbReference type="ARBA" id="ARBA00004651"/>
    </source>
</evidence>
<dbReference type="Pfam" id="PF21760">
    <property type="entry name" value="SecD_1st"/>
    <property type="match status" value="1"/>
</dbReference>
<dbReference type="SUPFAM" id="SSF82866">
    <property type="entry name" value="Multidrug efflux transporter AcrB transmembrane domain"/>
    <property type="match status" value="2"/>
</dbReference>
<comment type="function">
    <text evidence="9">Part of the Sec protein translocase complex. Interacts with the SecYEG preprotein conducting channel. SecDF uses the proton motive force (PMF) to complete protein translocation after the ATP-dependent function of SecA.</text>
</comment>
<accession>A0A9X1NCI5</accession>
<dbReference type="AlphaFoldDB" id="A0A9X1NCI5"/>
<dbReference type="Gene3D" id="3.30.70.2040">
    <property type="match status" value="1"/>
</dbReference>
<comment type="similarity">
    <text evidence="10">Belongs to the SecD/SecF family. SecF subfamily.</text>
</comment>
<comment type="subcellular location">
    <subcellularLocation>
        <location evidence="1 9">Cell membrane</location>
        <topology evidence="1 9">Multi-pass membrane protein</topology>
    </subcellularLocation>
</comment>
<feature type="transmembrane region" description="Helical" evidence="9">
    <location>
        <begin position="728"/>
        <end position="754"/>
    </location>
</feature>
<keyword evidence="8 9" id="KW-0472">Membrane</keyword>
<evidence type="ECO:0000256" key="8">
    <source>
        <dbReference type="ARBA" id="ARBA00023136"/>
    </source>
</evidence>
<dbReference type="InterPro" id="IPR048634">
    <property type="entry name" value="SecD_SecF_C"/>
</dbReference>
<feature type="transmembrane region" description="Helical" evidence="9">
    <location>
        <begin position="285"/>
        <end position="305"/>
    </location>
</feature>
<dbReference type="InterPro" id="IPR022645">
    <property type="entry name" value="SecD/SecF_bac"/>
</dbReference>
<protein>
    <recommendedName>
        <fullName evidence="9 10">Multifunctional fusion protein</fullName>
    </recommendedName>
    <domain>
        <recommendedName>
            <fullName evidence="9">Protein translocase subunit SecD</fullName>
        </recommendedName>
    </domain>
    <domain>
        <recommendedName>
            <fullName evidence="10">Protein-export membrane protein SecF</fullName>
        </recommendedName>
    </domain>
</protein>
<evidence type="ECO:0000259" key="13">
    <source>
        <dbReference type="Pfam" id="PF21760"/>
    </source>
</evidence>
<dbReference type="InterPro" id="IPR005791">
    <property type="entry name" value="SecD"/>
</dbReference>
<comment type="similarity">
    <text evidence="9">Belongs to the SecD/SecF family. SecD subfamily.</text>
</comment>
<organism evidence="15 16">
    <name type="scientific">Kineosporia babensis</name>
    <dbReference type="NCBI Taxonomy" id="499548"/>
    <lineage>
        <taxon>Bacteria</taxon>
        <taxon>Bacillati</taxon>
        <taxon>Actinomycetota</taxon>
        <taxon>Actinomycetes</taxon>
        <taxon>Kineosporiales</taxon>
        <taxon>Kineosporiaceae</taxon>
        <taxon>Kineosporia</taxon>
    </lineage>
</organism>
<dbReference type="InterPro" id="IPR048631">
    <property type="entry name" value="SecD_1st"/>
</dbReference>
<evidence type="ECO:0000313" key="15">
    <source>
        <dbReference type="EMBL" id="MCD5311603.1"/>
    </source>
</evidence>
<dbReference type="RefSeq" id="WP_231440965.1">
    <property type="nucleotide sequence ID" value="NZ_JAJOMB010000005.1"/>
</dbReference>
<evidence type="ECO:0000256" key="4">
    <source>
        <dbReference type="ARBA" id="ARBA00022692"/>
    </source>
</evidence>
<dbReference type="InterPro" id="IPR054384">
    <property type="entry name" value="SecDF_P1_head"/>
</dbReference>
<dbReference type="Gene3D" id="3.30.1360.200">
    <property type="match status" value="1"/>
</dbReference>
<comment type="caution">
    <text evidence="9">Lacks conserved residue(s) required for the propagation of feature annotation.</text>
</comment>
<feature type="transmembrane region" description="Helical" evidence="9">
    <location>
        <begin position="601"/>
        <end position="618"/>
    </location>
</feature>
<dbReference type="FunFam" id="3.30.70.3400:FF:000004">
    <property type="entry name" value="Multifunctional fusion protein"/>
    <property type="match status" value="1"/>
</dbReference>
<evidence type="ECO:0000313" key="16">
    <source>
        <dbReference type="Proteomes" id="UP001138997"/>
    </source>
</evidence>
<dbReference type="NCBIfam" id="NF009583">
    <property type="entry name" value="PRK13024.1-3"/>
    <property type="match status" value="1"/>
</dbReference>
<keyword evidence="3 9" id="KW-1003">Cell membrane</keyword>
<keyword evidence="7 9" id="KW-0811">Translocation</keyword>
<feature type="transmembrane region" description="Helical" evidence="9">
    <location>
        <begin position="482"/>
        <end position="500"/>
    </location>
</feature>
<dbReference type="Gene3D" id="1.20.1640.10">
    <property type="entry name" value="Multidrug efflux transporter AcrB transmembrane domain"/>
    <property type="match status" value="2"/>
</dbReference>
<evidence type="ECO:0000256" key="2">
    <source>
        <dbReference type="ARBA" id="ARBA00022448"/>
    </source>
</evidence>
<feature type="domain" description="Protein export membrane protein SecD/SecF C-terminal" evidence="12">
    <location>
        <begin position="266"/>
        <end position="443"/>
    </location>
</feature>
<reference evidence="15" key="1">
    <citation type="submission" date="2021-11" db="EMBL/GenBank/DDBJ databases">
        <title>Streptomyces corallinus and Kineosporia corallina sp. nov., two new coral-derived marine actinobacteria.</title>
        <authorList>
            <person name="Buangrab K."/>
            <person name="Sutthacheep M."/>
            <person name="Yeemin T."/>
            <person name="Harunari E."/>
            <person name="Igarashi Y."/>
            <person name="Sripreechasak P."/>
            <person name="Kanchanasin P."/>
            <person name="Tanasupawat S."/>
            <person name="Phongsopitanun W."/>
        </authorList>
    </citation>
    <scope>NUCLEOTIDE SEQUENCE</scope>
    <source>
        <strain evidence="15">JCM 31032</strain>
    </source>
</reference>
<feature type="transmembrane region" description="Helical" evidence="9">
    <location>
        <begin position="310"/>
        <end position="332"/>
    </location>
</feature>